<dbReference type="InterPro" id="IPR036515">
    <property type="entry name" value="Transposase_17_sf"/>
</dbReference>
<dbReference type="GO" id="GO:0043565">
    <property type="term" value="F:sequence-specific DNA binding"/>
    <property type="evidence" value="ECO:0007669"/>
    <property type="project" value="TreeGrafter"/>
</dbReference>
<dbReference type="InterPro" id="IPR002686">
    <property type="entry name" value="Transposase_17"/>
</dbReference>
<dbReference type="OrthoDB" id="9788881at2"/>
<organism evidence="2 3">
    <name type="scientific">Ekhidna lutea</name>
    <dbReference type="NCBI Taxonomy" id="447679"/>
    <lineage>
        <taxon>Bacteria</taxon>
        <taxon>Pseudomonadati</taxon>
        <taxon>Bacteroidota</taxon>
        <taxon>Cytophagia</taxon>
        <taxon>Cytophagales</taxon>
        <taxon>Reichenbachiellaceae</taxon>
        <taxon>Ekhidna</taxon>
    </lineage>
</organism>
<evidence type="ECO:0000313" key="3">
    <source>
        <dbReference type="Proteomes" id="UP000198393"/>
    </source>
</evidence>
<sequence>MGIKNPIHEDGTYFLTLTIVDWVDIFTRHIYKSIIVDSLKYCQENKGLDIFAWVIMTNHLHLIARAREGHHLSDFLRDFKKFTSKKISAAINDEPESRKDWIIHRLKYHVNFDDTRNYQVWREGNEAKEIISNDFLDQKIDYIHQNPVKAGIVYEPEHYVYSSAIDYAGGKGLLKVLFP</sequence>
<protein>
    <submittedName>
        <fullName evidence="2">REP element-mobilizing transposase RayT</fullName>
    </submittedName>
</protein>
<keyword evidence="3" id="KW-1185">Reference proteome</keyword>
<dbReference type="Pfam" id="PF01797">
    <property type="entry name" value="Y1_Tnp"/>
    <property type="match status" value="1"/>
</dbReference>
<dbReference type="RefSeq" id="WP_089358372.1">
    <property type="nucleotide sequence ID" value="NZ_FZPD01000007.1"/>
</dbReference>
<name>A0A239MA34_EKHLU</name>
<accession>A0A239MA34</accession>
<dbReference type="GO" id="GO:0004803">
    <property type="term" value="F:transposase activity"/>
    <property type="evidence" value="ECO:0007669"/>
    <property type="project" value="InterPro"/>
</dbReference>
<dbReference type="EMBL" id="FZPD01000007">
    <property type="protein sequence ID" value="SNT38854.1"/>
    <property type="molecule type" value="Genomic_DNA"/>
</dbReference>
<dbReference type="GO" id="GO:0006313">
    <property type="term" value="P:DNA transposition"/>
    <property type="evidence" value="ECO:0007669"/>
    <property type="project" value="InterPro"/>
</dbReference>
<dbReference type="SMART" id="SM01321">
    <property type="entry name" value="Y1_Tnp"/>
    <property type="match status" value="1"/>
</dbReference>
<dbReference type="PANTHER" id="PTHR36966:SF1">
    <property type="entry name" value="REP-ASSOCIATED TYROSINE TRANSPOSASE"/>
    <property type="match status" value="1"/>
</dbReference>
<dbReference type="Gene3D" id="3.30.70.1290">
    <property type="entry name" value="Transposase IS200-like"/>
    <property type="match status" value="1"/>
</dbReference>
<gene>
    <name evidence="2" type="ORF">SAMN05421640_3713</name>
</gene>
<feature type="domain" description="Transposase IS200-like" evidence="1">
    <location>
        <begin position="8"/>
        <end position="146"/>
    </location>
</feature>
<dbReference type="Proteomes" id="UP000198393">
    <property type="component" value="Unassembled WGS sequence"/>
</dbReference>
<reference evidence="2 3" key="1">
    <citation type="submission" date="2017-06" db="EMBL/GenBank/DDBJ databases">
        <authorList>
            <person name="Kim H.J."/>
            <person name="Triplett B.A."/>
        </authorList>
    </citation>
    <scope>NUCLEOTIDE SEQUENCE [LARGE SCALE GENOMIC DNA]</scope>
    <source>
        <strain evidence="2 3">DSM 19307</strain>
    </source>
</reference>
<evidence type="ECO:0000259" key="1">
    <source>
        <dbReference type="SMART" id="SM01321"/>
    </source>
</evidence>
<dbReference type="AlphaFoldDB" id="A0A239MA34"/>
<evidence type="ECO:0000313" key="2">
    <source>
        <dbReference type="EMBL" id="SNT38854.1"/>
    </source>
</evidence>
<proteinExistence type="predicted"/>
<dbReference type="InterPro" id="IPR052715">
    <property type="entry name" value="RAYT_transposase"/>
</dbReference>
<dbReference type="NCBIfam" id="NF047646">
    <property type="entry name" value="REP_Tyr_transpos"/>
    <property type="match status" value="1"/>
</dbReference>
<dbReference type="SUPFAM" id="SSF143422">
    <property type="entry name" value="Transposase IS200-like"/>
    <property type="match status" value="1"/>
</dbReference>
<dbReference type="PANTHER" id="PTHR36966">
    <property type="entry name" value="REP-ASSOCIATED TYROSINE TRANSPOSASE"/>
    <property type="match status" value="1"/>
</dbReference>